<reference evidence="2" key="1">
    <citation type="journal article" date="2021" name="Proc. Natl. Acad. Sci. U.S.A.">
        <title>A Catalog of Tens of Thousands of Viruses from Human Metagenomes Reveals Hidden Associations with Chronic Diseases.</title>
        <authorList>
            <person name="Tisza M.J."/>
            <person name="Buck C.B."/>
        </authorList>
    </citation>
    <scope>NUCLEOTIDE SEQUENCE</scope>
    <source>
        <strain evidence="2">Ct1E017</strain>
    </source>
</reference>
<organism evidence="2">
    <name type="scientific">Siphoviridae sp. ct1E017</name>
    <dbReference type="NCBI Taxonomy" id="2827764"/>
    <lineage>
        <taxon>Viruses</taxon>
        <taxon>Duplodnaviria</taxon>
        <taxon>Heunggongvirae</taxon>
        <taxon>Uroviricota</taxon>
        <taxon>Caudoviricetes</taxon>
    </lineage>
</organism>
<sequence length="230" mass="26812">MKNQNDWWKYLAHSQQGAQKTDHKYYARVLIGTSGGQTQYRYFYSKDEYAAYLKSKSGRKTYAETGNVNTVRSGTVKQEPTPAKPAIGWQDKKRVEADKAARIRTGKKRLTGKHGTRMMDNGRTIYYAEQQYVDIDGKTKLRDKLINRDEYDKMRTTDRARNKRLDMTDKEVKERSKAARKRYKKKTRLGRMKRSAQKAALDMTRPARKAAAKGAVYVEKLLGRNKKRRK</sequence>
<evidence type="ECO:0000256" key="1">
    <source>
        <dbReference type="SAM" id="MobiDB-lite"/>
    </source>
</evidence>
<protein>
    <submittedName>
        <fullName evidence="2">Uncharacterized protein</fullName>
    </submittedName>
</protein>
<feature type="compositionally biased region" description="Basic and acidic residues" evidence="1">
    <location>
        <begin position="168"/>
        <end position="177"/>
    </location>
</feature>
<proteinExistence type="predicted"/>
<feature type="region of interest" description="Disordered" evidence="1">
    <location>
        <begin position="168"/>
        <end position="209"/>
    </location>
</feature>
<feature type="compositionally biased region" description="Basic residues" evidence="1">
    <location>
        <begin position="178"/>
        <end position="196"/>
    </location>
</feature>
<dbReference type="EMBL" id="BK032720">
    <property type="protein sequence ID" value="DAF56600.1"/>
    <property type="molecule type" value="Genomic_DNA"/>
</dbReference>
<evidence type="ECO:0000313" key="2">
    <source>
        <dbReference type="EMBL" id="DAF56600.1"/>
    </source>
</evidence>
<accession>A0A8S5T0G1</accession>
<name>A0A8S5T0G1_9CAUD</name>